<name>A0A0C1E7E6_9BACT</name>
<evidence type="ECO:0000313" key="1">
    <source>
        <dbReference type="EMBL" id="KIA77112.1"/>
    </source>
</evidence>
<dbReference type="EMBL" id="JSAM01000090">
    <property type="protein sequence ID" value="KIA77112.1"/>
    <property type="molecule type" value="Genomic_DNA"/>
</dbReference>
<dbReference type="Proteomes" id="UP000031307">
    <property type="component" value="Unassembled WGS sequence"/>
</dbReference>
<accession>A0A0C1E7E6</accession>
<dbReference type="AlphaFoldDB" id="A0A0C1E7E6"/>
<reference evidence="1 2" key="1">
    <citation type="journal article" date="2014" name="Mol. Biol. Evol.">
        <title>Massive expansion of Ubiquitination-related gene families within the Chlamydiae.</title>
        <authorList>
            <person name="Domman D."/>
            <person name="Collingro A."/>
            <person name="Lagkouvardos I."/>
            <person name="Gehre L."/>
            <person name="Weinmaier T."/>
            <person name="Rattei T."/>
            <person name="Subtil A."/>
            <person name="Horn M."/>
        </authorList>
    </citation>
    <scope>NUCLEOTIDE SEQUENCE [LARGE SCALE GENOMIC DNA]</scope>
    <source>
        <strain evidence="1 2">OEW1</strain>
    </source>
</reference>
<dbReference type="RefSeq" id="WP_006341289.1">
    <property type="nucleotide sequence ID" value="NZ_BAWW01000028.1"/>
</dbReference>
<proteinExistence type="predicted"/>
<evidence type="ECO:0000313" key="2">
    <source>
        <dbReference type="Proteomes" id="UP000031307"/>
    </source>
</evidence>
<dbReference type="Gene3D" id="2.60.120.10">
    <property type="entry name" value="Jelly Rolls"/>
    <property type="match status" value="1"/>
</dbReference>
<protein>
    <recommendedName>
        <fullName evidence="3">Cupin 2 conserved barrel domain-containing protein</fullName>
    </recommendedName>
</protein>
<dbReference type="InterPro" id="IPR011051">
    <property type="entry name" value="RmlC_Cupin_sf"/>
</dbReference>
<dbReference type="SUPFAM" id="SSF51182">
    <property type="entry name" value="RmlC-like cupins"/>
    <property type="match status" value="1"/>
</dbReference>
<evidence type="ECO:0008006" key="3">
    <source>
        <dbReference type="Google" id="ProtNLM"/>
    </source>
</evidence>
<dbReference type="InterPro" id="IPR014710">
    <property type="entry name" value="RmlC-like_jellyroll"/>
</dbReference>
<organism evidence="1 2">
    <name type="scientific">Parachlamydia acanthamoebae</name>
    <dbReference type="NCBI Taxonomy" id="83552"/>
    <lineage>
        <taxon>Bacteria</taxon>
        <taxon>Pseudomonadati</taxon>
        <taxon>Chlamydiota</taxon>
        <taxon>Chlamydiia</taxon>
        <taxon>Parachlamydiales</taxon>
        <taxon>Parachlamydiaceae</taxon>
        <taxon>Parachlamydia</taxon>
    </lineage>
</organism>
<gene>
    <name evidence="1" type="ORF">DB43_GU00050</name>
</gene>
<dbReference type="PATRIC" id="fig|83552.4.peg.1703"/>
<comment type="caution">
    <text evidence="1">The sequence shown here is derived from an EMBL/GenBank/DDBJ whole genome shotgun (WGS) entry which is preliminary data.</text>
</comment>
<sequence length="105" mass="12227">MDFRSLMRSYNLDEVDKKLGERFWHPVEVAHLNNWVLKATAIKGEFPWQSNEDDELFWVYKGEMLLETESSMLSLKEGEGTVIPKGIRHKQRASDRAVVLHLEPA</sequence>